<evidence type="ECO:0000313" key="1">
    <source>
        <dbReference type="EMBL" id="RMO67543.1"/>
    </source>
</evidence>
<reference evidence="1 2" key="1">
    <citation type="submission" date="2018-08" db="EMBL/GenBank/DDBJ databases">
        <title>Recombination of ecologically and evolutionarily significant loci maintains genetic cohesion in the Pseudomonas syringae species complex.</title>
        <authorList>
            <person name="Dillon M."/>
            <person name="Thakur S."/>
            <person name="Almeida R.N.D."/>
            <person name="Weir B.S."/>
            <person name="Guttman D.S."/>
        </authorList>
    </citation>
    <scope>NUCLEOTIDE SEQUENCE [LARGE SCALE GENOMIC DNA]</scope>
    <source>
        <strain evidence="1 2">ICMP 4388</strain>
    </source>
</reference>
<name>A0A3M3XE39_PSEAP</name>
<accession>A0A3M3XE39</accession>
<dbReference type="EMBL" id="RBPX01000119">
    <property type="protein sequence ID" value="RMO67543.1"/>
    <property type="molecule type" value="Genomic_DNA"/>
</dbReference>
<comment type="caution">
    <text evidence="1">The sequence shown here is derived from an EMBL/GenBank/DDBJ whole genome shotgun (WGS) entry which is preliminary data.</text>
</comment>
<organism evidence="1 2">
    <name type="scientific">Pseudomonas syringae pv. aptata</name>
    <dbReference type="NCBI Taxonomy" id="83167"/>
    <lineage>
        <taxon>Bacteria</taxon>
        <taxon>Pseudomonadati</taxon>
        <taxon>Pseudomonadota</taxon>
        <taxon>Gammaproteobacteria</taxon>
        <taxon>Pseudomonadales</taxon>
        <taxon>Pseudomonadaceae</taxon>
        <taxon>Pseudomonas</taxon>
        <taxon>Pseudomonas syringae</taxon>
    </lineage>
</organism>
<evidence type="ECO:0000313" key="2">
    <source>
        <dbReference type="Proteomes" id="UP000274541"/>
    </source>
</evidence>
<proteinExistence type="predicted"/>
<gene>
    <name evidence="1" type="ORF">ALQ37_200114</name>
</gene>
<dbReference type="Proteomes" id="UP000274541">
    <property type="component" value="Unassembled WGS sequence"/>
</dbReference>
<dbReference type="AlphaFoldDB" id="A0A3M3XE39"/>
<sequence>MDARGNGIAGQSAIVHEHLPQLLVDGVFSQGLTQCAQSCESVLVAARDLIALFLFCLAEYHRHSLPLFTLQVTPTIFAQLYQG</sequence>
<protein>
    <submittedName>
        <fullName evidence="1">Uncharacterized protein</fullName>
    </submittedName>
</protein>